<dbReference type="PANTHER" id="PTHR39179">
    <property type="entry name" value="SPORE COAT PROTEIN I"/>
    <property type="match status" value="1"/>
</dbReference>
<dbReference type="InterPro" id="IPR047175">
    <property type="entry name" value="CotS-like"/>
</dbReference>
<name>A0A1M7NVX1_9BACI</name>
<dbReference type="Proteomes" id="UP000184184">
    <property type="component" value="Unassembled WGS sequence"/>
</dbReference>
<dbReference type="OrthoDB" id="2379727at2"/>
<feature type="domain" description="Aminoglycoside phosphotransferase" evidence="1">
    <location>
        <begin position="25"/>
        <end position="243"/>
    </location>
</feature>
<dbReference type="InterPro" id="IPR002575">
    <property type="entry name" value="Aminoglycoside_PTrfase"/>
</dbReference>
<dbReference type="Gene3D" id="3.30.200.20">
    <property type="entry name" value="Phosphorylase Kinase, domain 1"/>
    <property type="match status" value="1"/>
</dbReference>
<evidence type="ECO:0000259" key="1">
    <source>
        <dbReference type="Pfam" id="PF01636"/>
    </source>
</evidence>
<dbReference type="Pfam" id="PF01636">
    <property type="entry name" value="APH"/>
    <property type="match status" value="1"/>
</dbReference>
<reference evidence="2 3" key="1">
    <citation type="submission" date="2016-11" db="EMBL/GenBank/DDBJ databases">
        <authorList>
            <person name="Jaros S."/>
            <person name="Januszkiewicz K."/>
            <person name="Wedrychowicz H."/>
        </authorList>
    </citation>
    <scope>NUCLEOTIDE SEQUENCE [LARGE SCALE GENOMIC DNA]</scope>
    <source>
        <strain evidence="2 3">CGMCC 1.10681</strain>
    </source>
</reference>
<dbReference type="EMBL" id="FRCZ01000003">
    <property type="protein sequence ID" value="SHN08131.1"/>
    <property type="molecule type" value="Genomic_DNA"/>
</dbReference>
<organism evidence="2 3">
    <name type="scientific">Gracilibacillus kekensis</name>
    <dbReference type="NCBI Taxonomy" id="1027249"/>
    <lineage>
        <taxon>Bacteria</taxon>
        <taxon>Bacillati</taxon>
        <taxon>Bacillota</taxon>
        <taxon>Bacilli</taxon>
        <taxon>Bacillales</taxon>
        <taxon>Bacillaceae</taxon>
        <taxon>Gracilibacillus</taxon>
    </lineage>
</organism>
<dbReference type="PANTHER" id="PTHR39179:SF3">
    <property type="entry name" value="COTS-RELATED PROTEIN"/>
    <property type="match status" value="1"/>
</dbReference>
<evidence type="ECO:0000313" key="3">
    <source>
        <dbReference type="Proteomes" id="UP000184184"/>
    </source>
</evidence>
<protein>
    <submittedName>
        <fullName evidence="2">Spore coat protein YsxE</fullName>
    </submittedName>
</protein>
<dbReference type="STRING" id="1027249.SAMN05216179_1791"/>
<keyword evidence="2" id="KW-0167">Capsid protein</keyword>
<proteinExistence type="predicted"/>
<evidence type="ECO:0000313" key="2">
    <source>
        <dbReference type="EMBL" id="SHN08131.1"/>
    </source>
</evidence>
<dbReference type="SUPFAM" id="SSF56112">
    <property type="entry name" value="Protein kinase-like (PK-like)"/>
    <property type="match status" value="1"/>
</dbReference>
<dbReference type="AlphaFoldDB" id="A0A1M7NVX1"/>
<dbReference type="RefSeq" id="WP_073201511.1">
    <property type="nucleotide sequence ID" value="NZ_FRCZ01000003.1"/>
</dbReference>
<accession>A0A1M7NVX1</accession>
<dbReference type="InterPro" id="IPR011009">
    <property type="entry name" value="Kinase-like_dom_sf"/>
</dbReference>
<dbReference type="Gene3D" id="3.90.1200.10">
    <property type="match status" value="1"/>
</dbReference>
<gene>
    <name evidence="2" type="ORF">SAMN05216179_1791</name>
</gene>
<dbReference type="GO" id="GO:0042601">
    <property type="term" value="C:endospore-forming forespore"/>
    <property type="evidence" value="ECO:0007669"/>
    <property type="project" value="TreeGrafter"/>
</dbReference>
<keyword evidence="3" id="KW-1185">Reference proteome</keyword>
<keyword evidence="2" id="KW-0946">Virion</keyword>
<sequence>MEWSKILTAFQIQPEEMEQITERLFKIRANSQQFALKKSRLHPEDIGRWLAIYQLIEQKQVHGFIPLFLTNNKQPFYQEQSDIYYLMPWVERSYTEQPVDEFATVIHAMGHLHASTMANHQITSLKQNKSTLEQQFQQELTSYRDQMLTYVRYFEAKRFMSPSELQICMYYRDFEQIFTQIERWQEIYLAELEETEQMKYTLCHGNLKNSHYIITTTNTYLLNWESAVMTSPTFDLVTYYQHLFQFHDCDLDKIKESFSIYCRYIDLTDYEKSLLVLQMLSPANWIQSVKKCAQPARRKNIIKDSIEIEKQYRKLLFSFELQEFILQTLKREQIEETN</sequence>